<name>A0ABD3UVK2_SINWO</name>
<sequence>MVSVHILDICLLAGTSVAFVLLAIGFSIPDWLYVTYRDKGGDESSLHMSIWYTRLCPGDRTCITTLHRDIDRQLVKLNLPSYKEFVDAIITMTDSKLVWTAWQPLTTLSVTFSLIGLGFAIGVVCHFQSSKVRYHKVLAILGCFVMLATSALMWIPVIMMAVQHKALDSDLVRIDTLLASISSSNIRVWLHSPSGLIVSAIGAFLAFLNAFVFLTSLLRRPTRDLQVNGLKEEEVVVERERKPTYPRERKSSSANVLDITLLVFSSLALLTLIVGFLLPDWMYVRYTDGAREVSTLRMSIWYNILCPTKYDTCEGVSYGSLDKKLTHMNNQGYKTFVDSIIYYTDGDLFWKTWQILATISVLMAFIGLLVAICLICYVKHYSSKRLKLVIVLGCVSMMTASILMWLPLAIITTINLHLQSGLTAINTDLSTTANRGIVALLTPSGLIVTAVGDLITFITAMLFLVYLCRSHEGYRKHVTESVGYLDLTDSNQVQCVLQPDDRSKFMVGPYLAHHTYIPQPKYLVQPVPVYTPQPLVKYVPRSHTIEDYMQTPTLEMSYAISNPMHQPYPHLHTGRQHSLPSYFAYYDGFSYA</sequence>
<dbReference type="Gene3D" id="1.20.140.150">
    <property type="match status" value="2"/>
</dbReference>
<keyword evidence="1" id="KW-0472">Membrane</keyword>
<keyword evidence="1" id="KW-1133">Transmembrane helix</keyword>
<evidence type="ECO:0000313" key="2">
    <source>
        <dbReference type="EMBL" id="KAL3852232.1"/>
    </source>
</evidence>
<feature type="transmembrane region" description="Helical" evidence="1">
    <location>
        <begin position="7"/>
        <end position="28"/>
    </location>
</feature>
<keyword evidence="3" id="KW-1185">Reference proteome</keyword>
<accession>A0ABD3UVK2</accession>
<proteinExistence type="predicted"/>
<dbReference type="AlphaFoldDB" id="A0ABD3UVK2"/>
<feature type="transmembrane region" description="Helical" evidence="1">
    <location>
        <begin position="101"/>
        <end position="125"/>
    </location>
</feature>
<keyword evidence="1" id="KW-0812">Transmembrane</keyword>
<protein>
    <submittedName>
        <fullName evidence="2">Uncharacterized protein</fullName>
    </submittedName>
</protein>
<evidence type="ECO:0000256" key="1">
    <source>
        <dbReference type="SAM" id="Phobius"/>
    </source>
</evidence>
<dbReference type="Proteomes" id="UP001634394">
    <property type="component" value="Unassembled WGS sequence"/>
</dbReference>
<feature type="transmembrane region" description="Helical" evidence="1">
    <location>
        <begin position="196"/>
        <end position="218"/>
    </location>
</feature>
<feature type="transmembrane region" description="Helical" evidence="1">
    <location>
        <begin position="256"/>
        <end position="278"/>
    </location>
</feature>
<reference evidence="2 3" key="1">
    <citation type="submission" date="2024-11" db="EMBL/GenBank/DDBJ databases">
        <title>Chromosome-level genome assembly of the freshwater bivalve Anodonta woodiana.</title>
        <authorList>
            <person name="Chen X."/>
        </authorList>
    </citation>
    <scope>NUCLEOTIDE SEQUENCE [LARGE SCALE GENOMIC DNA]</scope>
    <source>
        <strain evidence="2">MN2024</strain>
        <tissue evidence="2">Gills</tissue>
    </source>
</reference>
<feature type="transmembrane region" description="Helical" evidence="1">
    <location>
        <begin position="389"/>
        <end position="416"/>
    </location>
</feature>
<feature type="transmembrane region" description="Helical" evidence="1">
    <location>
        <begin position="137"/>
        <end position="162"/>
    </location>
</feature>
<gene>
    <name evidence="2" type="ORF">ACJMK2_015902</name>
</gene>
<evidence type="ECO:0000313" key="3">
    <source>
        <dbReference type="Proteomes" id="UP001634394"/>
    </source>
</evidence>
<feature type="transmembrane region" description="Helical" evidence="1">
    <location>
        <begin position="436"/>
        <end position="467"/>
    </location>
</feature>
<feature type="transmembrane region" description="Helical" evidence="1">
    <location>
        <begin position="353"/>
        <end position="377"/>
    </location>
</feature>
<comment type="caution">
    <text evidence="2">The sequence shown here is derived from an EMBL/GenBank/DDBJ whole genome shotgun (WGS) entry which is preliminary data.</text>
</comment>
<organism evidence="2 3">
    <name type="scientific">Sinanodonta woodiana</name>
    <name type="common">Chinese pond mussel</name>
    <name type="synonym">Anodonta woodiana</name>
    <dbReference type="NCBI Taxonomy" id="1069815"/>
    <lineage>
        <taxon>Eukaryota</taxon>
        <taxon>Metazoa</taxon>
        <taxon>Spiralia</taxon>
        <taxon>Lophotrochozoa</taxon>
        <taxon>Mollusca</taxon>
        <taxon>Bivalvia</taxon>
        <taxon>Autobranchia</taxon>
        <taxon>Heteroconchia</taxon>
        <taxon>Palaeoheterodonta</taxon>
        <taxon>Unionida</taxon>
        <taxon>Unionoidea</taxon>
        <taxon>Unionidae</taxon>
        <taxon>Unioninae</taxon>
        <taxon>Sinanodonta</taxon>
    </lineage>
</organism>
<dbReference type="EMBL" id="JBJQND010000015">
    <property type="protein sequence ID" value="KAL3852232.1"/>
    <property type="molecule type" value="Genomic_DNA"/>
</dbReference>